<dbReference type="GO" id="GO:0005886">
    <property type="term" value="C:plasma membrane"/>
    <property type="evidence" value="ECO:0007669"/>
    <property type="project" value="TreeGrafter"/>
</dbReference>
<keyword evidence="3" id="KW-1015">Disulfide bond</keyword>
<evidence type="ECO:0000256" key="3">
    <source>
        <dbReference type="ARBA" id="ARBA00023157"/>
    </source>
</evidence>
<dbReference type="PANTHER" id="PTHR31468">
    <property type="entry name" value="1,3-BETA-GLUCANOSYLTRANSFERASE GAS1"/>
    <property type="match status" value="1"/>
</dbReference>
<feature type="region of interest" description="Disordered" evidence="5">
    <location>
        <begin position="446"/>
        <end position="473"/>
    </location>
</feature>
<dbReference type="Gene3D" id="3.20.20.80">
    <property type="entry name" value="Glycosidases"/>
    <property type="match status" value="1"/>
</dbReference>
<comment type="caution">
    <text evidence="6">The sequence shown here is derived from an EMBL/GenBank/DDBJ whole genome shotgun (WGS) entry which is preliminary data.</text>
</comment>
<feature type="compositionally biased region" description="Polar residues" evidence="5">
    <location>
        <begin position="458"/>
        <end position="473"/>
    </location>
</feature>
<dbReference type="GO" id="GO:0034411">
    <property type="term" value="P:cell wall (1-&gt;3)-beta-D-glucan biosynthetic process"/>
    <property type="evidence" value="ECO:0007669"/>
    <property type="project" value="TreeGrafter"/>
</dbReference>
<protein>
    <submittedName>
        <fullName evidence="6">Glucanosyltransferase</fullName>
    </submittedName>
</protein>
<dbReference type="GO" id="GO:0042124">
    <property type="term" value="F:1,3-beta-glucanosyltransferase activity"/>
    <property type="evidence" value="ECO:0007669"/>
    <property type="project" value="TreeGrafter"/>
</dbReference>
<keyword evidence="4" id="KW-0325">Glycoprotein</keyword>
<evidence type="ECO:0000256" key="4">
    <source>
        <dbReference type="ARBA" id="ARBA00023180"/>
    </source>
</evidence>
<evidence type="ECO:0000313" key="7">
    <source>
        <dbReference type="Proteomes" id="UP000602510"/>
    </source>
</evidence>
<organism evidence="6 7">
    <name type="scientific">Phytophthora infestans</name>
    <name type="common">Potato late blight agent</name>
    <name type="synonym">Botrytis infestans</name>
    <dbReference type="NCBI Taxonomy" id="4787"/>
    <lineage>
        <taxon>Eukaryota</taxon>
        <taxon>Sar</taxon>
        <taxon>Stramenopiles</taxon>
        <taxon>Oomycota</taxon>
        <taxon>Peronosporomycetes</taxon>
        <taxon>Peronosporales</taxon>
        <taxon>Peronosporaceae</taxon>
        <taxon>Phytophthora</taxon>
    </lineage>
</organism>
<evidence type="ECO:0000256" key="2">
    <source>
        <dbReference type="ARBA" id="ARBA00022729"/>
    </source>
</evidence>
<dbReference type="SUPFAM" id="SSF51445">
    <property type="entry name" value="(Trans)glycosidases"/>
    <property type="match status" value="1"/>
</dbReference>
<dbReference type="InterPro" id="IPR017853">
    <property type="entry name" value="GH"/>
</dbReference>
<keyword evidence="2" id="KW-0732">Signal</keyword>
<reference evidence="6" key="1">
    <citation type="submission" date="2020-04" db="EMBL/GenBank/DDBJ databases">
        <title>Hybrid Assembly of Korean Phytophthora infestans isolates.</title>
        <authorList>
            <person name="Prokchorchik M."/>
            <person name="Lee Y."/>
            <person name="Seo J."/>
            <person name="Cho J.-H."/>
            <person name="Park Y.-E."/>
            <person name="Jang D.-C."/>
            <person name="Im J.-S."/>
            <person name="Choi J.-G."/>
            <person name="Park H.-J."/>
            <person name="Lee G.-B."/>
            <person name="Lee Y.-G."/>
            <person name="Hong S.-Y."/>
            <person name="Cho K."/>
            <person name="Sohn K.H."/>
        </authorList>
    </citation>
    <scope>NUCLEOTIDE SEQUENCE</scope>
    <source>
        <strain evidence="6">KR_1_A1</strain>
    </source>
</reference>
<keyword evidence="6" id="KW-0808">Transferase</keyword>
<dbReference type="FunFam" id="3.20.20.80:FF:000086">
    <property type="entry name" value="1,3-beta-glucanosyltransferase"/>
    <property type="match status" value="1"/>
</dbReference>
<dbReference type="EMBL" id="WSZM01000502">
    <property type="protein sequence ID" value="KAF4032260.1"/>
    <property type="molecule type" value="Genomic_DNA"/>
</dbReference>
<name>A0A833SRW0_PHYIN</name>
<dbReference type="Proteomes" id="UP000602510">
    <property type="component" value="Unassembled WGS sequence"/>
</dbReference>
<accession>A0A833SRW0</accession>
<evidence type="ECO:0000313" key="6">
    <source>
        <dbReference type="EMBL" id="KAF4032260.1"/>
    </source>
</evidence>
<dbReference type="AlphaFoldDB" id="A0A833SRW0"/>
<dbReference type="InterPro" id="IPR004886">
    <property type="entry name" value="Glucanosyltransferase"/>
</dbReference>
<dbReference type="PANTHER" id="PTHR31468:SF2">
    <property type="entry name" value="1,3-BETA-GLUCANOSYLTRANSFERASE GAS1"/>
    <property type="match status" value="1"/>
</dbReference>
<sequence length="501" mass="55354">MPLGSRVRSLCVVAALCIASSVYLAAAWLPPIVTKGNKLFDSDSGIEFRLKGMAYYPRPNSGDMAYVSNYDWAADDHEAVWKPHLKVMKDLGVNTIRLYSVDPSVPHDKFMCACSDAGIYVLVGVSAPCDNCSIMDYEPPKCYPDVLFSRGQMVYNAFAVYDNTLGFSVGNENNLQVKHGRDGTTTAPCVKAFLRDMRSYAASCTGSVRQVPIGLDIADIPPREQWISYYDCPVDDDENTRAEWMGFNPYVECDPATHKVYQQSTGLTKLMAEYAQVGYARPLMFGEFGCIKGRNTIDGFDNQRSFYDAKWMNEEKDMMDEIVGGNVFEFSTEKANLLNRSALVRTADAGKYGVGYFQPDDCDNDKIECVFTPYPEYDNLKMAYTTTNASTMEYESYTPERDSMLTCPKNMSIDLPSTPEVTILECSAAQPVCKGKKANSYMHFSSSTKVGDKVPPTNDESGQASPLNSSDNISSAASTVSLTTLMIPVTMVAITALFVSF</sequence>
<proteinExistence type="inferred from homology"/>
<evidence type="ECO:0000256" key="5">
    <source>
        <dbReference type="SAM" id="MobiDB-lite"/>
    </source>
</evidence>
<gene>
    <name evidence="6" type="ORF">GN244_ATG15841</name>
</gene>
<comment type="similarity">
    <text evidence="1">Belongs to the glycosyl hydrolase 72 family.</text>
</comment>
<keyword evidence="7" id="KW-1185">Reference proteome</keyword>
<evidence type="ECO:0000256" key="1">
    <source>
        <dbReference type="ARBA" id="ARBA00007528"/>
    </source>
</evidence>
<dbReference type="Pfam" id="PF03198">
    <property type="entry name" value="Glyco_hydro_72"/>
    <property type="match status" value="1"/>
</dbReference>